<comment type="pathway">
    <text evidence="1 7">Amino-acid biosynthesis; L-arginine biosynthesis; N(2)-acetyl-L-ornithine from L-glutamate: step 3/4.</text>
</comment>
<evidence type="ECO:0000256" key="1">
    <source>
        <dbReference type="ARBA" id="ARBA00004862"/>
    </source>
</evidence>
<dbReference type="SMART" id="SM00859">
    <property type="entry name" value="Semialdhyde_dh"/>
    <property type="match status" value="1"/>
</dbReference>
<keyword evidence="2 7" id="KW-0055">Arginine biosynthesis</keyword>
<dbReference type="InterPro" id="IPR036291">
    <property type="entry name" value="NAD(P)-bd_dom_sf"/>
</dbReference>
<dbReference type="Gene3D" id="3.40.50.720">
    <property type="entry name" value="NAD(P)-binding Rossmann-like Domain"/>
    <property type="match status" value="1"/>
</dbReference>
<evidence type="ECO:0000256" key="5">
    <source>
        <dbReference type="ARBA" id="ARBA00023002"/>
    </source>
</evidence>
<sequence length="345" mass="37641">MIRAAIIGATGYTGAELMRILLFHPAVELVAITSESSIEQRACQHYPALSGLTDLRFEANNPEKLAPQIDVAFLALPHAEAMEAAVDYLQRGVRVIDLSADFRLNSPQLYEQVYGRKHIAPQLLAKSAYGLTELNREAVTNTDLVANPGCYPTCVLLSLAPLFQQQLAADPIIIDAKSGVTGAGKKLNTRTQFAEANEGLSPYGVGGHRHQPEMVQELAKLGGYAPEVVFTPHLLPLSRGMQSTSYVPLTAGVSRQQVVEGYQQFCENEPFLHFLGEDIFPNVRDVRGSNNCLVGIHVDKECRRAIVIAVIDNLVKGASGAAVQNMNLMFNYPEEEGLRGIFQVL</sequence>
<proteinExistence type="inferred from homology"/>
<dbReference type="PROSITE" id="PS01224">
    <property type="entry name" value="ARGC"/>
    <property type="match status" value="1"/>
</dbReference>
<comment type="function">
    <text evidence="7">Catalyzes the NADPH-dependent reduction of N-acetyl-5-glutamyl phosphate to yield N-acetyl-L-glutamate 5-semialdehyde.</text>
</comment>
<dbReference type="AlphaFoldDB" id="A0A7W7Y3K9"/>
<dbReference type="GO" id="GO:0070401">
    <property type="term" value="F:NADP+ binding"/>
    <property type="evidence" value="ECO:0007669"/>
    <property type="project" value="InterPro"/>
</dbReference>
<dbReference type="GO" id="GO:0006526">
    <property type="term" value="P:L-arginine biosynthetic process"/>
    <property type="evidence" value="ECO:0007669"/>
    <property type="project" value="UniProtKB-UniRule"/>
</dbReference>
<dbReference type="SUPFAM" id="SSF55347">
    <property type="entry name" value="Glyceraldehyde-3-phosphate dehydrogenase-like, C-terminal domain"/>
    <property type="match status" value="1"/>
</dbReference>
<comment type="caution">
    <text evidence="10">The sequence shown here is derived from an EMBL/GenBank/DDBJ whole genome shotgun (WGS) entry which is preliminary data.</text>
</comment>
<evidence type="ECO:0000256" key="3">
    <source>
        <dbReference type="ARBA" id="ARBA00022605"/>
    </source>
</evidence>
<feature type="domain" description="Semialdehyde dehydrogenase NAD-binding" evidence="9">
    <location>
        <begin position="3"/>
        <end position="142"/>
    </location>
</feature>
<dbReference type="GO" id="GO:0003942">
    <property type="term" value="F:N-acetyl-gamma-glutamyl-phosphate reductase activity"/>
    <property type="evidence" value="ECO:0007669"/>
    <property type="project" value="UniProtKB-UniRule"/>
</dbReference>
<dbReference type="RefSeq" id="WP_183730176.1">
    <property type="nucleotide sequence ID" value="NZ_JACHID010000003.1"/>
</dbReference>
<dbReference type="SUPFAM" id="SSF51735">
    <property type="entry name" value="NAD(P)-binding Rossmann-fold domains"/>
    <property type="match status" value="1"/>
</dbReference>
<dbReference type="EC" id="1.2.1.38" evidence="7"/>
<dbReference type="PANTHER" id="PTHR32338">
    <property type="entry name" value="N-ACETYL-GAMMA-GLUTAMYL-PHOSPHATE REDUCTASE, CHLOROPLASTIC-RELATED-RELATED"/>
    <property type="match status" value="1"/>
</dbReference>
<dbReference type="InterPro" id="IPR050085">
    <property type="entry name" value="AGPR"/>
</dbReference>
<keyword evidence="11" id="KW-1185">Reference proteome</keyword>
<keyword evidence="5 7" id="KW-0560">Oxidoreductase</keyword>
<dbReference type="InterPro" id="IPR058924">
    <property type="entry name" value="AGPR_dimerisation_dom"/>
</dbReference>
<dbReference type="EMBL" id="JACHID010000003">
    <property type="protein sequence ID" value="MBB5021455.1"/>
    <property type="molecule type" value="Genomic_DNA"/>
</dbReference>
<protein>
    <recommendedName>
        <fullName evidence="7">N-acetyl-gamma-glutamyl-phosphate reductase</fullName>
        <shortName evidence="7">AGPR</shortName>
        <ecNumber evidence="7">1.2.1.38</ecNumber>
    </recommendedName>
    <alternativeName>
        <fullName evidence="7">N-acetyl-glutamate semialdehyde dehydrogenase</fullName>
        <shortName evidence="7">NAGSA dehydrogenase</shortName>
    </alternativeName>
</protein>
<dbReference type="Gene3D" id="3.30.360.10">
    <property type="entry name" value="Dihydrodipicolinate Reductase, domain 2"/>
    <property type="match status" value="1"/>
</dbReference>
<dbReference type="GO" id="GO:0005737">
    <property type="term" value="C:cytoplasm"/>
    <property type="evidence" value="ECO:0007669"/>
    <property type="project" value="UniProtKB-SubCell"/>
</dbReference>
<gene>
    <name evidence="7" type="primary">argC</name>
    <name evidence="10" type="ORF">HNR37_000764</name>
</gene>
<comment type="catalytic activity">
    <reaction evidence="6 7">
        <text>N-acetyl-L-glutamate 5-semialdehyde + phosphate + NADP(+) = N-acetyl-L-glutamyl 5-phosphate + NADPH + H(+)</text>
        <dbReference type="Rhea" id="RHEA:21588"/>
        <dbReference type="ChEBI" id="CHEBI:15378"/>
        <dbReference type="ChEBI" id="CHEBI:29123"/>
        <dbReference type="ChEBI" id="CHEBI:43474"/>
        <dbReference type="ChEBI" id="CHEBI:57783"/>
        <dbReference type="ChEBI" id="CHEBI:57936"/>
        <dbReference type="ChEBI" id="CHEBI:58349"/>
        <dbReference type="EC" id="1.2.1.38"/>
    </reaction>
</comment>
<evidence type="ECO:0000256" key="4">
    <source>
        <dbReference type="ARBA" id="ARBA00022857"/>
    </source>
</evidence>
<accession>A0A7W7Y3K9</accession>
<name>A0A7W7Y3K9_9BACT</name>
<dbReference type="GO" id="GO:0051287">
    <property type="term" value="F:NAD binding"/>
    <property type="evidence" value="ECO:0007669"/>
    <property type="project" value="InterPro"/>
</dbReference>
<keyword evidence="3 7" id="KW-0028">Amino-acid biosynthesis</keyword>
<keyword evidence="7" id="KW-0963">Cytoplasm</keyword>
<comment type="subcellular location">
    <subcellularLocation>
        <location evidence="7">Cytoplasm</location>
    </subcellularLocation>
</comment>
<dbReference type="CDD" id="cd17895">
    <property type="entry name" value="AGPR_1_N"/>
    <property type="match status" value="1"/>
</dbReference>
<dbReference type="NCBIfam" id="TIGR01850">
    <property type="entry name" value="argC"/>
    <property type="match status" value="1"/>
</dbReference>
<feature type="active site" evidence="7 8">
    <location>
        <position position="150"/>
    </location>
</feature>
<reference evidence="10 11" key="1">
    <citation type="submission" date="2020-08" db="EMBL/GenBank/DDBJ databases">
        <title>Genomic Encyclopedia of Type Strains, Phase IV (KMG-IV): sequencing the most valuable type-strain genomes for metagenomic binning, comparative biology and taxonomic classification.</title>
        <authorList>
            <person name="Goeker M."/>
        </authorList>
    </citation>
    <scope>NUCLEOTIDE SEQUENCE [LARGE SCALE GENOMIC DNA]</scope>
    <source>
        <strain evidence="10 11">DSM 22071</strain>
    </source>
</reference>
<keyword evidence="4 7" id="KW-0521">NADP</keyword>
<dbReference type="CDD" id="cd23934">
    <property type="entry name" value="AGPR_1_C"/>
    <property type="match status" value="1"/>
</dbReference>
<evidence type="ECO:0000256" key="6">
    <source>
        <dbReference type="ARBA" id="ARBA00050557"/>
    </source>
</evidence>
<evidence type="ECO:0000313" key="10">
    <source>
        <dbReference type="EMBL" id="MBB5021455.1"/>
    </source>
</evidence>
<comment type="similarity">
    <text evidence="7">Belongs to the NAGSA dehydrogenase family. Type 1 subfamily.</text>
</comment>
<dbReference type="Proteomes" id="UP000528322">
    <property type="component" value="Unassembled WGS sequence"/>
</dbReference>
<evidence type="ECO:0000256" key="8">
    <source>
        <dbReference type="PROSITE-ProRule" id="PRU10010"/>
    </source>
</evidence>
<evidence type="ECO:0000259" key="9">
    <source>
        <dbReference type="SMART" id="SM00859"/>
    </source>
</evidence>
<dbReference type="UniPathway" id="UPA00068">
    <property type="reaction ID" value="UER00108"/>
</dbReference>
<dbReference type="InterPro" id="IPR000706">
    <property type="entry name" value="AGPR_type-1"/>
</dbReference>
<dbReference type="Pfam" id="PF22698">
    <property type="entry name" value="Semialdhyde_dhC_1"/>
    <property type="match status" value="1"/>
</dbReference>
<dbReference type="InterPro" id="IPR000534">
    <property type="entry name" value="Semialdehyde_DH_NAD-bd"/>
</dbReference>
<dbReference type="HAMAP" id="MF_00150">
    <property type="entry name" value="ArgC_type1"/>
    <property type="match status" value="1"/>
</dbReference>
<evidence type="ECO:0000256" key="2">
    <source>
        <dbReference type="ARBA" id="ARBA00022571"/>
    </source>
</evidence>
<dbReference type="FunFam" id="3.30.360.10:FF:000014">
    <property type="entry name" value="N-acetyl-gamma-glutamyl-phosphate reductase"/>
    <property type="match status" value="1"/>
</dbReference>
<evidence type="ECO:0000256" key="7">
    <source>
        <dbReference type="HAMAP-Rule" id="MF_00150"/>
    </source>
</evidence>
<evidence type="ECO:0000313" key="11">
    <source>
        <dbReference type="Proteomes" id="UP000528322"/>
    </source>
</evidence>
<dbReference type="InterPro" id="IPR023013">
    <property type="entry name" value="AGPR_AS"/>
</dbReference>
<dbReference type="PANTHER" id="PTHR32338:SF10">
    <property type="entry name" value="N-ACETYL-GAMMA-GLUTAMYL-PHOSPHATE REDUCTASE, CHLOROPLASTIC-RELATED"/>
    <property type="match status" value="1"/>
</dbReference>
<organism evidence="10 11">
    <name type="scientific">Desulfurispira natronophila</name>
    <dbReference type="NCBI Taxonomy" id="682562"/>
    <lineage>
        <taxon>Bacteria</taxon>
        <taxon>Pseudomonadati</taxon>
        <taxon>Chrysiogenota</taxon>
        <taxon>Chrysiogenia</taxon>
        <taxon>Chrysiogenales</taxon>
        <taxon>Chrysiogenaceae</taxon>
        <taxon>Desulfurispira</taxon>
    </lineage>
</organism>
<dbReference type="Pfam" id="PF01118">
    <property type="entry name" value="Semialdhyde_dh"/>
    <property type="match status" value="1"/>
</dbReference>